<name>A0A7V8FN60_9BURK</name>
<proteinExistence type="inferred from homology"/>
<organism evidence="6 7">
    <name type="scientific">Paracidovorax wautersii</name>
    <dbReference type="NCBI Taxonomy" id="1177982"/>
    <lineage>
        <taxon>Bacteria</taxon>
        <taxon>Pseudomonadati</taxon>
        <taxon>Pseudomonadota</taxon>
        <taxon>Betaproteobacteria</taxon>
        <taxon>Burkholderiales</taxon>
        <taxon>Comamonadaceae</taxon>
        <taxon>Paracidovorax</taxon>
    </lineage>
</organism>
<feature type="domain" description="HTH lysR-type" evidence="5">
    <location>
        <begin position="1"/>
        <end position="32"/>
    </location>
</feature>
<evidence type="ECO:0000256" key="2">
    <source>
        <dbReference type="ARBA" id="ARBA00023015"/>
    </source>
</evidence>
<evidence type="ECO:0000259" key="5">
    <source>
        <dbReference type="PROSITE" id="PS50931"/>
    </source>
</evidence>
<protein>
    <submittedName>
        <fullName evidence="6">HTH-type transcriptional regulator DmlR</fullName>
    </submittedName>
</protein>
<gene>
    <name evidence="6" type="primary">dmlR_11</name>
    <name evidence="6" type="ORF">GAK30_02418</name>
</gene>
<evidence type="ECO:0000256" key="3">
    <source>
        <dbReference type="ARBA" id="ARBA00023125"/>
    </source>
</evidence>
<dbReference type="Pfam" id="PF03466">
    <property type="entry name" value="LysR_substrate"/>
    <property type="match status" value="1"/>
</dbReference>
<dbReference type="InterPro" id="IPR000847">
    <property type="entry name" value="LysR_HTH_N"/>
</dbReference>
<dbReference type="GO" id="GO:0003700">
    <property type="term" value="F:DNA-binding transcription factor activity"/>
    <property type="evidence" value="ECO:0007669"/>
    <property type="project" value="InterPro"/>
</dbReference>
<dbReference type="SUPFAM" id="SSF46785">
    <property type="entry name" value="Winged helix' DNA-binding domain"/>
    <property type="match status" value="1"/>
</dbReference>
<dbReference type="Gene3D" id="1.10.10.10">
    <property type="entry name" value="Winged helix-like DNA-binding domain superfamily/Winged helix DNA-binding domain"/>
    <property type="match status" value="1"/>
</dbReference>
<comment type="similarity">
    <text evidence="1">Belongs to the LysR transcriptional regulatory family.</text>
</comment>
<dbReference type="PANTHER" id="PTHR30537:SF31">
    <property type="entry name" value="TRANSCRIPTIONAL REGULATOR, LYSR FAMILY"/>
    <property type="match status" value="1"/>
</dbReference>
<dbReference type="GO" id="GO:0043565">
    <property type="term" value="F:sequence-specific DNA binding"/>
    <property type="evidence" value="ECO:0007669"/>
    <property type="project" value="TreeGrafter"/>
</dbReference>
<dbReference type="Gene3D" id="3.40.190.290">
    <property type="match status" value="1"/>
</dbReference>
<keyword evidence="2" id="KW-0805">Transcription regulation</keyword>
<dbReference type="EMBL" id="WNDQ01000033">
    <property type="protein sequence ID" value="KAF1020595.1"/>
    <property type="molecule type" value="Genomic_DNA"/>
</dbReference>
<sequence length="275" mass="30070">MPKSRLSRRVAELEACLGVRLLQRTTRKLSLTAAGQVFYRHCAAMKAEALAATEAIARLQSEPRGRVRVTCPVTVAQVVLAPVLPRFMQAHPQVRIDMEVTNRVVDLVDEGVDVALRVRTTLEESGSLVIKRLGLSKTELVASPRLLARHERVVRPQDLARLPTVTMSGVEGRTSWQLEGPDGAVFAFEHEPLLLADDMLTLKSAMLEGIGVGYLPDYMCSQDMAEGRLVSVLPGWAPPLGIVHAVFPSRRGLVPAVRAFLDFLGQELGPQTAQV</sequence>
<dbReference type="CDD" id="cd08473">
    <property type="entry name" value="PBP2_CrgA_like_4"/>
    <property type="match status" value="1"/>
</dbReference>
<dbReference type="GO" id="GO:0006351">
    <property type="term" value="P:DNA-templated transcription"/>
    <property type="evidence" value="ECO:0007669"/>
    <property type="project" value="TreeGrafter"/>
</dbReference>
<dbReference type="PROSITE" id="PS50931">
    <property type="entry name" value="HTH_LYSR"/>
    <property type="match status" value="1"/>
</dbReference>
<evidence type="ECO:0000256" key="1">
    <source>
        <dbReference type="ARBA" id="ARBA00009437"/>
    </source>
</evidence>
<accession>A0A7V8FN60</accession>
<dbReference type="InterPro" id="IPR036390">
    <property type="entry name" value="WH_DNA-bd_sf"/>
</dbReference>
<dbReference type="InterPro" id="IPR036388">
    <property type="entry name" value="WH-like_DNA-bd_sf"/>
</dbReference>
<evidence type="ECO:0000313" key="7">
    <source>
        <dbReference type="Proteomes" id="UP000461670"/>
    </source>
</evidence>
<dbReference type="SUPFAM" id="SSF53850">
    <property type="entry name" value="Periplasmic binding protein-like II"/>
    <property type="match status" value="1"/>
</dbReference>
<evidence type="ECO:0000313" key="6">
    <source>
        <dbReference type="EMBL" id="KAF1020595.1"/>
    </source>
</evidence>
<dbReference type="InterPro" id="IPR058163">
    <property type="entry name" value="LysR-type_TF_proteobact-type"/>
</dbReference>
<dbReference type="AlphaFoldDB" id="A0A7V8FN60"/>
<dbReference type="Proteomes" id="UP000461670">
    <property type="component" value="Unassembled WGS sequence"/>
</dbReference>
<keyword evidence="4" id="KW-0804">Transcription</keyword>
<dbReference type="Pfam" id="PF00126">
    <property type="entry name" value="HTH_1"/>
    <property type="match status" value="1"/>
</dbReference>
<dbReference type="PANTHER" id="PTHR30537">
    <property type="entry name" value="HTH-TYPE TRANSCRIPTIONAL REGULATOR"/>
    <property type="match status" value="1"/>
</dbReference>
<comment type="caution">
    <text evidence="6">The sequence shown here is derived from an EMBL/GenBank/DDBJ whole genome shotgun (WGS) entry which is preliminary data.</text>
</comment>
<keyword evidence="3" id="KW-0238">DNA-binding</keyword>
<dbReference type="InterPro" id="IPR005119">
    <property type="entry name" value="LysR_subst-bd"/>
</dbReference>
<reference evidence="7" key="1">
    <citation type="journal article" date="2020" name="MBio">
        <title>Horizontal gene transfer to a defensive symbiont with a reduced genome amongst a multipartite beetle microbiome.</title>
        <authorList>
            <person name="Waterworth S.C."/>
            <person name="Florez L.V."/>
            <person name="Rees E.R."/>
            <person name="Hertweck C."/>
            <person name="Kaltenpoth M."/>
            <person name="Kwan J.C."/>
        </authorList>
    </citation>
    <scope>NUCLEOTIDE SEQUENCE [LARGE SCALE GENOMIC DNA]</scope>
</reference>
<evidence type="ECO:0000256" key="4">
    <source>
        <dbReference type="ARBA" id="ARBA00023163"/>
    </source>
</evidence>